<keyword evidence="2" id="KW-1185">Reference proteome</keyword>
<name>T1HTY2_RHOPR</name>
<accession>T1HTY2</accession>
<protein>
    <recommendedName>
        <fullName evidence="3">Endonuclease/exonuclease/phosphatase domain-containing protein</fullName>
    </recommendedName>
</protein>
<evidence type="ECO:0000313" key="1">
    <source>
        <dbReference type="EnsemblMetazoa" id="RPRC007502-PA"/>
    </source>
</evidence>
<sequence length="233" mass="26773">MLEEQLKNYKVEVVALQEIRWREADLVELGDYVLINSGHRPNILGTSFMIKNTLKHAVISYKAVSELDLENWLREHTFVDKVLACLLDVCFSFQEYDQNFHPLMPSPLSSAKTILDLSHILFLTAYLTLEHKKFWTYKLCKFKCIVRNIPDGMGGQIGFWGVWLDVNFGKGRCETFCSTFKNYHCPSKFSDFTFEILEAWAVDEVAVSKIGTGTILEKDPAAKALLEMTKMKN</sequence>
<dbReference type="InParanoid" id="T1HTY2"/>
<dbReference type="AlphaFoldDB" id="T1HTY2"/>
<dbReference type="eggNOG" id="KOG2557">
    <property type="taxonomic scope" value="Eukaryota"/>
</dbReference>
<dbReference type="EnsemblMetazoa" id="RPRC007502-RA">
    <property type="protein sequence ID" value="RPRC007502-PA"/>
    <property type="gene ID" value="RPRC007502"/>
</dbReference>
<dbReference type="HOGENOM" id="CLU_1191183_0_0_1"/>
<proteinExistence type="predicted"/>
<dbReference type="STRING" id="13249.T1HTY2"/>
<dbReference type="Proteomes" id="UP000015103">
    <property type="component" value="Unassembled WGS sequence"/>
</dbReference>
<evidence type="ECO:0008006" key="3">
    <source>
        <dbReference type="Google" id="ProtNLM"/>
    </source>
</evidence>
<dbReference type="VEuPathDB" id="VectorBase:RPRC007502"/>
<dbReference type="EMBL" id="ACPB03003122">
    <property type="status" value="NOT_ANNOTATED_CDS"/>
    <property type="molecule type" value="Genomic_DNA"/>
</dbReference>
<organism evidence="1 2">
    <name type="scientific">Rhodnius prolixus</name>
    <name type="common">Triatomid bug</name>
    <dbReference type="NCBI Taxonomy" id="13249"/>
    <lineage>
        <taxon>Eukaryota</taxon>
        <taxon>Metazoa</taxon>
        <taxon>Ecdysozoa</taxon>
        <taxon>Arthropoda</taxon>
        <taxon>Hexapoda</taxon>
        <taxon>Insecta</taxon>
        <taxon>Pterygota</taxon>
        <taxon>Neoptera</taxon>
        <taxon>Paraneoptera</taxon>
        <taxon>Hemiptera</taxon>
        <taxon>Heteroptera</taxon>
        <taxon>Panheteroptera</taxon>
        <taxon>Cimicomorpha</taxon>
        <taxon>Reduviidae</taxon>
        <taxon>Triatominae</taxon>
        <taxon>Rhodnius</taxon>
    </lineage>
</organism>
<dbReference type="EMBL" id="ACPB03003124">
    <property type="status" value="NOT_ANNOTATED_CDS"/>
    <property type="molecule type" value="Genomic_DNA"/>
</dbReference>
<reference evidence="1" key="1">
    <citation type="submission" date="2015-05" db="UniProtKB">
        <authorList>
            <consortium name="EnsemblMetazoa"/>
        </authorList>
    </citation>
    <scope>IDENTIFICATION</scope>
</reference>
<dbReference type="EMBL" id="ACPB03003123">
    <property type="status" value="NOT_ANNOTATED_CDS"/>
    <property type="molecule type" value="Genomic_DNA"/>
</dbReference>
<evidence type="ECO:0000313" key="2">
    <source>
        <dbReference type="Proteomes" id="UP000015103"/>
    </source>
</evidence>